<dbReference type="AlphaFoldDB" id="A0A9D6L825"/>
<accession>A0A9D6L825</accession>
<evidence type="ECO:0008006" key="3">
    <source>
        <dbReference type="Google" id="ProtNLM"/>
    </source>
</evidence>
<organism evidence="1 2">
    <name type="scientific">Eiseniibacteriota bacterium</name>
    <dbReference type="NCBI Taxonomy" id="2212470"/>
    <lineage>
        <taxon>Bacteria</taxon>
        <taxon>Candidatus Eiseniibacteriota</taxon>
    </lineage>
</organism>
<protein>
    <recommendedName>
        <fullName evidence="3">Tetratricopeptide repeat protein</fullName>
    </recommendedName>
</protein>
<reference evidence="1" key="1">
    <citation type="submission" date="2020-07" db="EMBL/GenBank/DDBJ databases">
        <title>Huge and variable diversity of episymbiotic CPR bacteria and DPANN archaea in groundwater ecosystems.</title>
        <authorList>
            <person name="He C.Y."/>
            <person name="Keren R."/>
            <person name="Whittaker M."/>
            <person name="Farag I.F."/>
            <person name="Doudna J."/>
            <person name="Cate J.H.D."/>
            <person name="Banfield J.F."/>
        </authorList>
    </citation>
    <scope>NUCLEOTIDE SEQUENCE</scope>
    <source>
        <strain evidence="1">NC_groundwater_928_Pr1_S-0.2um_72_17</strain>
    </source>
</reference>
<dbReference type="EMBL" id="JACQAY010000151">
    <property type="protein sequence ID" value="MBI3539584.1"/>
    <property type="molecule type" value="Genomic_DNA"/>
</dbReference>
<sequence length="75" mass="7857">MTIACMVVALGAAGAARADDLKDAQTALKAGRYDDAAALFEKAAGQGYAAGRAGVGQVWLRRRQLDKAMDQFQLA</sequence>
<dbReference type="Proteomes" id="UP000807850">
    <property type="component" value="Unassembled WGS sequence"/>
</dbReference>
<evidence type="ECO:0000313" key="2">
    <source>
        <dbReference type="Proteomes" id="UP000807850"/>
    </source>
</evidence>
<comment type="caution">
    <text evidence="1">The sequence shown here is derived from an EMBL/GenBank/DDBJ whole genome shotgun (WGS) entry which is preliminary data.</text>
</comment>
<proteinExistence type="predicted"/>
<dbReference type="SUPFAM" id="SSF81901">
    <property type="entry name" value="HCP-like"/>
    <property type="match status" value="1"/>
</dbReference>
<evidence type="ECO:0000313" key="1">
    <source>
        <dbReference type="EMBL" id="MBI3539584.1"/>
    </source>
</evidence>
<gene>
    <name evidence="1" type="ORF">HY076_04870</name>
</gene>
<name>A0A9D6L825_UNCEI</name>